<evidence type="ECO:0000313" key="2">
    <source>
        <dbReference type="EMBL" id="PIT13612.1"/>
    </source>
</evidence>
<dbReference type="AlphaFoldDB" id="A0A2N9WSA6"/>
<keyword evidence="1" id="KW-0808">Transferase</keyword>
<comment type="caution">
    <text evidence="2">The sequence shown here is derived from an EMBL/GenBank/DDBJ whole genome shotgun (WGS) entry which is preliminary data.</text>
</comment>
<reference evidence="2 3" key="1">
    <citation type="journal article" date="2017" name="MBio">
        <title>Type VI secretion-mediated competition in the bee gut microbiome.</title>
        <authorList>
            <person name="Steele M.I."/>
            <person name="Kwong W.K."/>
            <person name="Powell J.E."/>
            <person name="Whiteley M."/>
            <person name="Moran N.A."/>
        </authorList>
    </citation>
    <scope>NUCLEOTIDE SEQUENCE [LARGE SCALE GENOMIC DNA]</scope>
    <source>
        <strain evidence="2 3">App2-2</strain>
    </source>
</reference>
<dbReference type="PANTHER" id="PTHR46401">
    <property type="entry name" value="GLYCOSYLTRANSFERASE WBBK-RELATED"/>
    <property type="match status" value="1"/>
</dbReference>
<gene>
    <name evidence="2" type="ORF">BGI32_09085</name>
</gene>
<proteinExistence type="predicted"/>
<dbReference type="GO" id="GO:0016757">
    <property type="term" value="F:glycosyltransferase activity"/>
    <property type="evidence" value="ECO:0007669"/>
    <property type="project" value="TreeGrafter"/>
</dbReference>
<dbReference type="EMBL" id="MDVB01000098">
    <property type="protein sequence ID" value="PIT13612.1"/>
    <property type="molecule type" value="Genomic_DNA"/>
</dbReference>
<dbReference type="Pfam" id="PF13692">
    <property type="entry name" value="Glyco_trans_1_4"/>
    <property type="match status" value="1"/>
</dbReference>
<sequence length="408" mass="45971">MKHRILMFGTYPIYPAMHGGQKRVAAIIDKYRELGHEVKYVSICTPGYSQYSESDFLVSSETMKSLADLPSPAFTEITVCKESVNDLTIVDKIRSIILTFKPTIVSYEQGYVYAFIKSFKDMLGLLDLKIIFSSQNVEWVMKKEIALASGCNEKKIQPYVEDIKKLEKELLEKAAYSLAVTKSDADSFNQLTDNAKLLIVPNGIKSLSPDEKSIELWRNFFDEHQIRHKIIFIASDHPPNLQGLRTFIDGVGFLHYRDRIIVAGGVCNSLKQIFHNTSDLQIATLKNRMILAGTLSEKLLQGLIATADAIILPIMVGGGSNLKTAEAICAEKPIIASTCAFRGFEQFLKFPNIYIADIANDFQDKILEAIHMPYIERNPAQKKLALEVLWDMCLKPLKVIFEESKFNA</sequence>
<dbReference type="PANTHER" id="PTHR46401:SF2">
    <property type="entry name" value="GLYCOSYLTRANSFERASE WBBK-RELATED"/>
    <property type="match status" value="1"/>
</dbReference>
<dbReference type="Proteomes" id="UP000231293">
    <property type="component" value="Unassembled WGS sequence"/>
</dbReference>
<accession>A0A2N9WSA6</accession>
<organism evidence="2 3">
    <name type="scientific">Snodgrassella alvi</name>
    <dbReference type="NCBI Taxonomy" id="1196083"/>
    <lineage>
        <taxon>Bacteria</taxon>
        <taxon>Pseudomonadati</taxon>
        <taxon>Pseudomonadota</taxon>
        <taxon>Betaproteobacteria</taxon>
        <taxon>Neisseriales</taxon>
        <taxon>Neisseriaceae</taxon>
        <taxon>Snodgrassella</taxon>
    </lineage>
</organism>
<dbReference type="RefSeq" id="WP_100113977.1">
    <property type="nucleotide sequence ID" value="NZ_MDVB01000098.1"/>
</dbReference>
<evidence type="ECO:0008006" key="4">
    <source>
        <dbReference type="Google" id="ProtNLM"/>
    </source>
</evidence>
<evidence type="ECO:0000256" key="1">
    <source>
        <dbReference type="ARBA" id="ARBA00022679"/>
    </source>
</evidence>
<evidence type="ECO:0000313" key="3">
    <source>
        <dbReference type="Proteomes" id="UP000231293"/>
    </source>
</evidence>
<dbReference type="Gene3D" id="3.40.50.2000">
    <property type="entry name" value="Glycogen Phosphorylase B"/>
    <property type="match status" value="2"/>
</dbReference>
<protein>
    <recommendedName>
        <fullName evidence="4">Glycosyltransferase subfamily 4-like N-terminal domain-containing protein</fullName>
    </recommendedName>
</protein>
<dbReference type="GO" id="GO:0009103">
    <property type="term" value="P:lipopolysaccharide biosynthetic process"/>
    <property type="evidence" value="ECO:0007669"/>
    <property type="project" value="TreeGrafter"/>
</dbReference>
<name>A0A2N9WSA6_9NEIS</name>
<dbReference type="SUPFAM" id="SSF53756">
    <property type="entry name" value="UDP-Glycosyltransferase/glycogen phosphorylase"/>
    <property type="match status" value="1"/>
</dbReference>